<evidence type="ECO:0000313" key="3">
    <source>
        <dbReference type="EMBL" id="CEG00692.1"/>
    </source>
</evidence>
<reference evidence="4" key="1">
    <citation type="journal article" date="2006" name="Proc. Natl. Acad. Sci. U.S.A.">
        <title>Genome analysis of the smallest free-living eukaryote Ostreococcus tauri unveils many unique features.</title>
        <authorList>
            <person name="Derelle E."/>
            <person name="Ferraz C."/>
            <person name="Rombauts S."/>
            <person name="Rouze P."/>
            <person name="Worden A.Z."/>
            <person name="Robbens S."/>
            <person name="Partensky F."/>
            <person name="Degroeve S."/>
            <person name="Echeynie S."/>
            <person name="Cooke R."/>
            <person name="Saeys Y."/>
            <person name="Wuyts J."/>
            <person name="Jabbari K."/>
            <person name="Bowler C."/>
            <person name="Panaud O."/>
            <person name="Piegu B."/>
            <person name="Ball S.G."/>
            <person name="Ral J.-P."/>
            <person name="Bouget F.-Y."/>
            <person name="Piganeau G."/>
            <person name="De Baets B."/>
            <person name="Picard A."/>
            <person name="Delseny M."/>
            <person name="Demaille J."/>
            <person name="Van de Peer Y."/>
            <person name="Moreau H."/>
        </authorList>
    </citation>
    <scope>NUCLEOTIDE SEQUENCE [LARGE SCALE GENOMIC DNA]</scope>
    <source>
        <strain evidence="4">OTTH 0595 / CCAP 157/2 / RCC745</strain>
    </source>
</reference>
<dbReference type="InterPro" id="IPR002048">
    <property type="entry name" value="EF_hand_dom"/>
</dbReference>
<feature type="domain" description="EF-hand" evidence="2">
    <location>
        <begin position="661"/>
        <end position="696"/>
    </location>
</feature>
<comment type="caution">
    <text evidence="3">The sequence shown here is derived from an EMBL/GenBank/DDBJ whole genome shotgun (WGS) entry which is preliminary data.</text>
</comment>
<organism evidence="3 4">
    <name type="scientific">Ostreococcus tauri</name>
    <name type="common">Marine green alga</name>
    <dbReference type="NCBI Taxonomy" id="70448"/>
    <lineage>
        <taxon>Eukaryota</taxon>
        <taxon>Viridiplantae</taxon>
        <taxon>Chlorophyta</taxon>
        <taxon>Mamiellophyceae</taxon>
        <taxon>Mamiellales</taxon>
        <taxon>Bathycoccaceae</taxon>
        <taxon>Ostreococcus</taxon>
    </lineage>
</organism>
<name>A0A096P9J1_OSTTA</name>
<keyword evidence="4" id="KW-1185">Reference proteome</keyword>
<dbReference type="PROSITE" id="PS50222">
    <property type="entry name" value="EF_HAND_2"/>
    <property type="match status" value="1"/>
</dbReference>
<evidence type="ECO:0000259" key="2">
    <source>
        <dbReference type="PROSITE" id="PS50222"/>
    </source>
</evidence>
<dbReference type="KEGG" id="ota:OT_ostta18g00520"/>
<dbReference type="PROSITE" id="PS00018">
    <property type="entry name" value="EF_HAND_1"/>
    <property type="match status" value="1"/>
</dbReference>
<protein>
    <submittedName>
        <fullName evidence="3">EF-Hand 1, calcium-binding site</fullName>
    </submittedName>
</protein>
<accession>A0A096P9J1</accession>
<dbReference type="GO" id="GO:0005509">
    <property type="term" value="F:calcium ion binding"/>
    <property type="evidence" value="ECO:0007669"/>
    <property type="project" value="InterPro"/>
</dbReference>
<reference evidence="3 4" key="2">
    <citation type="journal article" date="2014" name="BMC Genomics">
        <title>An improved genome of the model marine alga Ostreococcus tauri unfolds by assessing Illumina de novo assemblies.</title>
        <authorList>
            <person name="Blanc-Mathieu R."/>
            <person name="Verhelst B."/>
            <person name="Derelle E."/>
            <person name="Rombauts S."/>
            <person name="Bouget F.Y."/>
            <person name="Carre I."/>
            <person name="Chateau A."/>
            <person name="Eyre-Walker A."/>
            <person name="Grimsley N."/>
            <person name="Moreau H."/>
            <person name="Piegu B."/>
            <person name="Rivals E."/>
            <person name="Schackwitz W."/>
            <person name="Van de Peer Y."/>
            <person name="Piganeau G."/>
        </authorList>
    </citation>
    <scope>NUCLEOTIDE SEQUENCE [LARGE SCALE GENOMIC DNA]</scope>
    <source>
        <strain evidence="4">OTTH 0595 / CCAP 157/2 / RCC745</strain>
    </source>
</reference>
<feature type="region of interest" description="Disordered" evidence="1">
    <location>
        <begin position="395"/>
        <end position="417"/>
    </location>
</feature>
<dbReference type="OrthoDB" id="497702at2759"/>
<gene>
    <name evidence="3" type="ORF">OT_ostta18g00520</name>
</gene>
<dbReference type="InterPro" id="IPR018247">
    <property type="entry name" value="EF_Hand_1_Ca_BS"/>
</dbReference>
<dbReference type="EMBL" id="CAID01000018">
    <property type="protein sequence ID" value="CEG00692.1"/>
    <property type="molecule type" value="Genomic_DNA"/>
</dbReference>
<dbReference type="GeneID" id="9838239"/>
<dbReference type="InParanoid" id="A0A096P9J1"/>
<proteinExistence type="predicted"/>
<dbReference type="AlphaFoldDB" id="A0A096P9J1"/>
<dbReference type="RefSeq" id="XP_022840524.1">
    <property type="nucleotide sequence ID" value="XM_022982950.1"/>
</dbReference>
<evidence type="ECO:0000313" key="4">
    <source>
        <dbReference type="Proteomes" id="UP000009170"/>
    </source>
</evidence>
<sequence length="707" mass="79059">MKTNAPSATERVLDRYAELIVEEYDIPLVPDYFESDVYREVCKATYAAAKENMEMNLKGASVLGHPIVMEDTLATAHAPRKSGIRQSELKQFIDTAVGETSGIPFILPGSLERELYTNAVITGWTVFEDTLKTFHMQLFNREFVFDITDAEDMNASGTVRRGLTRSKTSVSGEKLDTMPQLSSATLRRIAREELEAPAFTNIFPQLQENVAKVAVGMLSQAMTMQMNIKGFSIDFALEPYSEDTKDAFKNVSFSEADREITAKSLEELFEVLVDEYMDTRAMAISSVFLPRVVERSTYINLLRGLFGELGREPVMENLGFNVAMRVQRVDTPASPELSYDDDSIIEEEMRGFDSLTKATTSGMPKSDVFKRMGDEMLSGDFTSFANAAKSLLSGSARNGDGEDDARQAAKAERRRKQKATREAISEFVDYMLKDPMFNVKAVPDNIERLLYINCFELIVDVISTCLSDFELDMLGRRIRMQVKEGTHRDMRELVRFRPDVKALKTYTKPFEDLPGVEEIMSNVYAFVLAFVAVVASDFQLIVVGHKITMSLTTDADAMLMLSTEAAATDSLNESLVAAIEAFSMDVFAVSSRQNLGPSGNAKSGALLTDIDFDREVYALFGKYSSEPDKSFPFPYLNQMQFARAMDALVARLLPKLTKWDSREETVRKISKAADLNNDGVIQWAEWYYAAKAIDQAIRAASERAEGA</sequence>
<evidence type="ECO:0000256" key="1">
    <source>
        <dbReference type="SAM" id="MobiDB-lite"/>
    </source>
</evidence>
<dbReference type="Proteomes" id="UP000009170">
    <property type="component" value="Unassembled WGS sequence"/>
</dbReference>